<name>A0A7G7VI75_9FIRM</name>
<dbReference type="AlphaFoldDB" id="A0A7G7VI75"/>
<dbReference type="Proteomes" id="UP000515480">
    <property type="component" value="Chromosome"/>
</dbReference>
<evidence type="ECO:0008006" key="3">
    <source>
        <dbReference type="Google" id="ProtNLM"/>
    </source>
</evidence>
<organism evidence="1 2">
    <name type="scientific">Selenomonas timonae</name>
    <dbReference type="NCBI Taxonomy" id="2754044"/>
    <lineage>
        <taxon>Bacteria</taxon>
        <taxon>Bacillati</taxon>
        <taxon>Bacillota</taxon>
        <taxon>Negativicutes</taxon>
        <taxon>Selenomonadales</taxon>
        <taxon>Selenomonadaceae</taxon>
        <taxon>Selenomonas</taxon>
    </lineage>
</organism>
<evidence type="ECO:0000313" key="1">
    <source>
        <dbReference type="EMBL" id="QNH53818.1"/>
    </source>
</evidence>
<protein>
    <recommendedName>
        <fullName evidence="3">Sigma-70 family RNA polymerase sigma factor</fullName>
    </recommendedName>
</protein>
<proteinExistence type="predicted"/>
<reference evidence="1 2" key="1">
    <citation type="submission" date="2020-07" db="EMBL/GenBank/DDBJ databases">
        <title>Complete genome and description of Selenomonas timonensis sp. nov., a new bacterium isolated from a gingivitis subject.</title>
        <authorList>
            <person name="Antezack A."/>
        </authorList>
    </citation>
    <scope>NUCLEOTIDE SEQUENCE [LARGE SCALE GENOMIC DNA]</scope>
    <source>
        <strain evidence="1 2">Marseille-Q3039</strain>
    </source>
</reference>
<accession>A0A7G7VI75</accession>
<keyword evidence="2" id="KW-1185">Reference proteome</keyword>
<gene>
    <name evidence="1" type="ORF">H1B31_08020</name>
</gene>
<dbReference type="RefSeq" id="WP_185979931.1">
    <property type="nucleotide sequence ID" value="NZ_CP060204.1"/>
</dbReference>
<evidence type="ECO:0000313" key="2">
    <source>
        <dbReference type="Proteomes" id="UP000515480"/>
    </source>
</evidence>
<dbReference type="KEGG" id="stim:H1B31_08020"/>
<dbReference type="EMBL" id="CP060204">
    <property type="protein sequence ID" value="QNH53818.1"/>
    <property type="molecule type" value="Genomic_DNA"/>
</dbReference>
<sequence length="196" mass="22809">MKEFILMEVTAETIRDYGISRNEVEWCRIGNRRVQAVKVLATYEVFTFYKRSVLREQQQECRAKYSCIYKNRKNMCDHNCESCTHPVYRESWVGVVKEEIFISESLETTCIKRLLIEALITEVNKLAPMDQLLLKLIGEAVSEREIARIMGGRSKTAIHKRKEKLFVMLRKKLENTVTIKPRSVCTLVKGGKQNVS</sequence>